<name>A0A7U2I275_PHANO</name>
<feature type="signal peptide" evidence="1">
    <location>
        <begin position="1"/>
        <end position="24"/>
    </location>
</feature>
<gene>
    <name evidence="2" type="ORF">JI435_410070</name>
</gene>
<dbReference type="Proteomes" id="UP000663193">
    <property type="component" value="Chromosome 7"/>
</dbReference>
<dbReference type="VEuPathDB" id="FungiDB:JI435_410070"/>
<dbReference type="EMBL" id="CP069029">
    <property type="protein sequence ID" value="QRC97081.1"/>
    <property type="molecule type" value="Genomic_DNA"/>
</dbReference>
<organism evidence="2 3">
    <name type="scientific">Phaeosphaeria nodorum (strain SN15 / ATCC MYA-4574 / FGSC 10173)</name>
    <name type="common">Glume blotch fungus</name>
    <name type="synonym">Parastagonospora nodorum</name>
    <dbReference type="NCBI Taxonomy" id="321614"/>
    <lineage>
        <taxon>Eukaryota</taxon>
        <taxon>Fungi</taxon>
        <taxon>Dikarya</taxon>
        <taxon>Ascomycota</taxon>
        <taxon>Pezizomycotina</taxon>
        <taxon>Dothideomycetes</taxon>
        <taxon>Pleosporomycetidae</taxon>
        <taxon>Pleosporales</taxon>
        <taxon>Pleosporineae</taxon>
        <taxon>Phaeosphaeriaceae</taxon>
        <taxon>Parastagonospora</taxon>
    </lineage>
</organism>
<feature type="chain" id="PRO_5031309595" description="Secreted protein" evidence="1">
    <location>
        <begin position="25"/>
        <end position="72"/>
    </location>
</feature>
<evidence type="ECO:0000313" key="3">
    <source>
        <dbReference type="Proteomes" id="UP000663193"/>
    </source>
</evidence>
<accession>A0A7U2I275</accession>
<dbReference type="AlphaFoldDB" id="A0A7U2I275"/>
<protein>
    <recommendedName>
        <fullName evidence="4">Secreted protein</fullName>
    </recommendedName>
</protein>
<proteinExistence type="predicted"/>
<reference evidence="3" key="1">
    <citation type="journal article" date="2021" name="BMC Genomics">
        <title>Chromosome-level genome assembly and manually-curated proteome of model necrotroph Parastagonospora nodorum Sn15 reveals a genome-wide trove of candidate effector homologs, and redundancy of virulence-related functions within an accessory chromosome.</title>
        <authorList>
            <person name="Bertazzoni S."/>
            <person name="Jones D.A.B."/>
            <person name="Phan H.T."/>
            <person name="Tan K.-C."/>
            <person name="Hane J.K."/>
        </authorList>
    </citation>
    <scope>NUCLEOTIDE SEQUENCE [LARGE SCALE GENOMIC DNA]</scope>
    <source>
        <strain evidence="3">SN15 / ATCC MYA-4574 / FGSC 10173)</strain>
    </source>
</reference>
<keyword evidence="3" id="KW-1185">Reference proteome</keyword>
<evidence type="ECO:0008006" key="4">
    <source>
        <dbReference type="Google" id="ProtNLM"/>
    </source>
</evidence>
<keyword evidence="1" id="KW-0732">Signal</keyword>
<sequence>MASTRVIHCCFYCIVLLWIQHAPNNSPTVIMTSWRLGGDIHISSFIVLEVHHHPLPSTKHVHQICFTQTLCA</sequence>
<evidence type="ECO:0000256" key="1">
    <source>
        <dbReference type="SAM" id="SignalP"/>
    </source>
</evidence>
<evidence type="ECO:0000313" key="2">
    <source>
        <dbReference type="EMBL" id="QRC97081.1"/>
    </source>
</evidence>